<name>A0A934VB06_9BACT</name>
<evidence type="ECO:0000313" key="2">
    <source>
        <dbReference type="Proteomes" id="UP000600139"/>
    </source>
</evidence>
<dbReference type="RefSeq" id="WP_200350396.1">
    <property type="nucleotide sequence ID" value="NZ_BAABHZ010000012.1"/>
</dbReference>
<dbReference type="Gene3D" id="3.30.460.40">
    <property type="match status" value="1"/>
</dbReference>
<dbReference type="InterPro" id="IPR043519">
    <property type="entry name" value="NT_sf"/>
</dbReference>
<dbReference type="SUPFAM" id="SSF81301">
    <property type="entry name" value="Nucleotidyltransferase"/>
    <property type="match status" value="1"/>
</dbReference>
<dbReference type="AlphaFoldDB" id="A0A934VB06"/>
<comment type="caution">
    <text evidence="1">The sequence shown here is derived from an EMBL/GenBank/DDBJ whole genome shotgun (WGS) entry which is preliminary data.</text>
</comment>
<keyword evidence="2" id="KW-1185">Reference proteome</keyword>
<gene>
    <name evidence="1" type="ORF">JIN84_07415</name>
</gene>
<protein>
    <recommendedName>
        <fullName evidence="3">Nucleotidyltransferase AbiEii toxin of type IV toxin-antitoxin system</fullName>
    </recommendedName>
</protein>
<reference evidence="1" key="1">
    <citation type="submission" date="2021-01" db="EMBL/GenBank/DDBJ databases">
        <title>Modified the classification status of verrucomicrobia.</title>
        <authorList>
            <person name="Feng X."/>
        </authorList>
    </citation>
    <scope>NUCLEOTIDE SEQUENCE</scope>
    <source>
        <strain evidence="1">JCM 18052</strain>
    </source>
</reference>
<evidence type="ECO:0008006" key="3">
    <source>
        <dbReference type="Google" id="ProtNLM"/>
    </source>
</evidence>
<organism evidence="1 2">
    <name type="scientific">Luteolibacter yonseiensis</name>
    <dbReference type="NCBI Taxonomy" id="1144680"/>
    <lineage>
        <taxon>Bacteria</taxon>
        <taxon>Pseudomonadati</taxon>
        <taxon>Verrucomicrobiota</taxon>
        <taxon>Verrucomicrobiia</taxon>
        <taxon>Verrucomicrobiales</taxon>
        <taxon>Verrucomicrobiaceae</taxon>
        <taxon>Luteolibacter</taxon>
    </lineage>
</organism>
<dbReference type="Proteomes" id="UP000600139">
    <property type="component" value="Unassembled WGS sequence"/>
</dbReference>
<accession>A0A934VB06</accession>
<dbReference type="EMBL" id="JAENIK010000008">
    <property type="protein sequence ID" value="MBK1815436.1"/>
    <property type="molecule type" value="Genomic_DNA"/>
</dbReference>
<proteinExistence type="predicted"/>
<evidence type="ECO:0000313" key="1">
    <source>
        <dbReference type="EMBL" id="MBK1815436.1"/>
    </source>
</evidence>
<sequence>MAETVQSFIDELTRQHRVVILGGLAVIAHGYSRHTQDADIWLDPLSSAQEWADAVESACAKTKGTTIHGLPGWVEISGAEVAHAAEETGMLRILGLNLPLDIFRRPNEFEEIDFDSVVSRTSPSGDGTLLPDPLDLIQSKLATGRDKDLKDIQHLESVIRADYKKRLPAATLEEATQLLERFSEWQVLQFALENPLLGVRDLAMTHLHEFAEAGDPFSKAILEGRELP</sequence>